<reference evidence="2" key="1">
    <citation type="submission" date="2016-11" db="UniProtKB">
        <authorList>
            <consortium name="WormBaseParasite"/>
        </authorList>
    </citation>
    <scope>IDENTIFICATION</scope>
    <source>
        <strain evidence="2">KR3021</strain>
    </source>
</reference>
<organism evidence="1 2">
    <name type="scientific">Rhabditophanes sp. KR3021</name>
    <dbReference type="NCBI Taxonomy" id="114890"/>
    <lineage>
        <taxon>Eukaryota</taxon>
        <taxon>Metazoa</taxon>
        <taxon>Ecdysozoa</taxon>
        <taxon>Nematoda</taxon>
        <taxon>Chromadorea</taxon>
        <taxon>Rhabditida</taxon>
        <taxon>Tylenchina</taxon>
        <taxon>Panagrolaimomorpha</taxon>
        <taxon>Strongyloidoidea</taxon>
        <taxon>Alloionematidae</taxon>
        <taxon>Rhabditophanes</taxon>
    </lineage>
</organism>
<protein>
    <submittedName>
        <fullName evidence="2">CUB domain-containing protein</fullName>
    </submittedName>
</protein>
<accession>A0AC35TZG6</accession>
<proteinExistence type="predicted"/>
<evidence type="ECO:0000313" key="2">
    <source>
        <dbReference type="WBParaSite" id="RSKR_0000593825.1"/>
    </source>
</evidence>
<dbReference type="Proteomes" id="UP000095286">
    <property type="component" value="Unplaced"/>
</dbReference>
<dbReference type="WBParaSite" id="RSKR_0000593825.1">
    <property type="protein sequence ID" value="RSKR_0000593825.1"/>
    <property type="gene ID" value="RSKR_0000593825"/>
</dbReference>
<evidence type="ECO:0000313" key="1">
    <source>
        <dbReference type="Proteomes" id="UP000095286"/>
    </source>
</evidence>
<sequence>MVEKESDLLVRFGFLESFPAYYFDRITHFARTKTFSMLIEFFDGTAEDIFTMSSFIASKSSDITFRGQIDQGSAIFSKSRGALVLDKGASVNFSCKRKYCLPRQRNGLFL</sequence>
<name>A0AC35TZG6_9BILA</name>